<keyword evidence="4" id="KW-0560">Oxidoreductase</keyword>
<dbReference type="PANTHER" id="PTHR42877:SF2">
    <property type="entry name" value="FAD_NAD(P)-BINDING DOMAIN-CONTAINING PROTEIN"/>
    <property type="match status" value="1"/>
</dbReference>
<dbReference type="GO" id="GO:0050660">
    <property type="term" value="F:flavin adenine dinucleotide binding"/>
    <property type="evidence" value="ECO:0007669"/>
    <property type="project" value="InterPro"/>
</dbReference>
<organism evidence="6 7">
    <name type="scientific">Gnomoniopsis smithogilvyi</name>
    <dbReference type="NCBI Taxonomy" id="1191159"/>
    <lineage>
        <taxon>Eukaryota</taxon>
        <taxon>Fungi</taxon>
        <taxon>Dikarya</taxon>
        <taxon>Ascomycota</taxon>
        <taxon>Pezizomycotina</taxon>
        <taxon>Sordariomycetes</taxon>
        <taxon>Sordariomycetidae</taxon>
        <taxon>Diaporthales</taxon>
        <taxon>Gnomoniaceae</taxon>
        <taxon>Gnomoniopsis</taxon>
    </lineage>
</organism>
<evidence type="ECO:0000313" key="6">
    <source>
        <dbReference type="EMBL" id="KAJ4393458.1"/>
    </source>
</evidence>
<gene>
    <name evidence="6" type="ORF">N0V93_002670</name>
</gene>
<dbReference type="Pfam" id="PF00743">
    <property type="entry name" value="FMO-like"/>
    <property type="match status" value="1"/>
</dbReference>
<comment type="similarity">
    <text evidence="1">Belongs to the FAD-binding monooxygenase family.</text>
</comment>
<evidence type="ECO:0000256" key="2">
    <source>
        <dbReference type="ARBA" id="ARBA00022630"/>
    </source>
</evidence>
<dbReference type="InterPro" id="IPR036188">
    <property type="entry name" value="FAD/NAD-bd_sf"/>
</dbReference>
<proteinExistence type="inferred from homology"/>
<dbReference type="InterPro" id="IPR020946">
    <property type="entry name" value="Flavin_mOase-like"/>
</dbReference>
<dbReference type="EMBL" id="JAPEVB010000002">
    <property type="protein sequence ID" value="KAJ4393458.1"/>
    <property type="molecule type" value="Genomic_DNA"/>
</dbReference>
<dbReference type="OrthoDB" id="74360at2759"/>
<keyword evidence="7" id="KW-1185">Reference proteome</keyword>
<keyword evidence="3" id="KW-0274">FAD</keyword>
<evidence type="ECO:0000256" key="4">
    <source>
        <dbReference type="ARBA" id="ARBA00023002"/>
    </source>
</evidence>
<dbReference type="AlphaFoldDB" id="A0A9W8YX48"/>
<comment type="caution">
    <text evidence="6">The sequence shown here is derived from an EMBL/GenBank/DDBJ whole genome shotgun (WGS) entry which is preliminary data.</text>
</comment>
<evidence type="ECO:0000256" key="1">
    <source>
        <dbReference type="ARBA" id="ARBA00010139"/>
    </source>
</evidence>
<dbReference type="GO" id="GO:0050661">
    <property type="term" value="F:NADP binding"/>
    <property type="evidence" value="ECO:0007669"/>
    <property type="project" value="InterPro"/>
</dbReference>
<reference evidence="6" key="1">
    <citation type="submission" date="2022-10" db="EMBL/GenBank/DDBJ databases">
        <title>Tapping the CABI collections for fungal endophytes: first genome assemblies for Collariella, Neodidymelliopsis, Ascochyta clinopodiicola, Didymella pomorum, Didymosphaeria variabile, Neocosmospora piperis and Neocucurbitaria cava.</title>
        <authorList>
            <person name="Hill R."/>
        </authorList>
    </citation>
    <scope>NUCLEOTIDE SEQUENCE</scope>
    <source>
        <strain evidence="6">IMI 355082</strain>
    </source>
</reference>
<dbReference type="SUPFAM" id="SSF51905">
    <property type="entry name" value="FAD/NAD(P)-binding domain"/>
    <property type="match status" value="3"/>
</dbReference>
<dbReference type="Gene3D" id="3.50.50.60">
    <property type="entry name" value="FAD/NAD(P)-binding domain"/>
    <property type="match status" value="2"/>
</dbReference>
<protein>
    <submittedName>
        <fullName evidence="6">Uncharacterized protein</fullName>
    </submittedName>
</protein>
<accession>A0A9W8YX48</accession>
<dbReference type="Proteomes" id="UP001140453">
    <property type="component" value="Unassembled WGS sequence"/>
</dbReference>
<name>A0A9W8YX48_9PEZI</name>
<evidence type="ECO:0000313" key="7">
    <source>
        <dbReference type="Proteomes" id="UP001140453"/>
    </source>
</evidence>
<keyword evidence="2" id="KW-0285">Flavoprotein</keyword>
<evidence type="ECO:0000256" key="3">
    <source>
        <dbReference type="ARBA" id="ARBA00022827"/>
    </source>
</evidence>
<sequence length="596" mass="67203">MFATTSSAMDPAADPTYNVDATPDEAIGPTPEPKVRYGKPLPPSWTPLYQKPMATPTRKLRIVTIGAAVSGMGFAYQLQHVHKLTEGPDPLAEHVVYEANGDLGGTWLVNTYPGVACDVPAHVYTFPFEPNPDWTTYYATGADILAYHKRTVAKYGLDRDVKLNHRVERAEFNEDEGRWHLLVRDFIKDEVFKDECDVLVSATGFLSHWRWPSIPGLRDFEGHLAHSAEWEGTGKFDYAGKRIGIIGNGSSAIQILPQLASDAEKLVNFIRHPTWITPGLGSNMIEGATNYNYSEEERRRFREDPESLKAYRKRIQHSTNVSFSTFTKESEAQRAAYIATAKMMRDRLGGDEQLAAKLIPDWEVGCRRATPGPGYLEAFTQKNVELVTEGIECITQKGVKTIDGKEYELDAIVCATGFDVSHRPPWPLIGRGGISLAEQWAEEPLSYLSLMAAGFPNFFMFGGPNNPVGHGSLMAQLQWSASWMCQWVRKMAEEDIKFVDPKPDVVEEFNTYADEIMQTLVWSGGCRSWYKNHRVDGRVTAVWAGSALSYHDMIKQLRPEDFEIKYRSRNRFRFMGNGKTKMEYVPGSDLAFYIYK</sequence>
<evidence type="ECO:0000256" key="5">
    <source>
        <dbReference type="SAM" id="MobiDB-lite"/>
    </source>
</evidence>
<feature type="region of interest" description="Disordered" evidence="5">
    <location>
        <begin position="1"/>
        <end position="39"/>
    </location>
</feature>
<dbReference type="InterPro" id="IPR051209">
    <property type="entry name" value="FAD-bind_Monooxygenase_sf"/>
</dbReference>
<dbReference type="PANTHER" id="PTHR42877">
    <property type="entry name" value="L-ORNITHINE N(5)-MONOOXYGENASE-RELATED"/>
    <property type="match status" value="1"/>
</dbReference>
<dbReference type="GO" id="GO:0004499">
    <property type="term" value="F:N,N-dimethylaniline monooxygenase activity"/>
    <property type="evidence" value="ECO:0007669"/>
    <property type="project" value="InterPro"/>
</dbReference>